<keyword evidence="5" id="KW-1185">Reference proteome</keyword>
<evidence type="ECO:0000313" key="4">
    <source>
        <dbReference type="EMBL" id="PQA49443.1"/>
    </source>
</evidence>
<dbReference type="SUPFAM" id="SSF56112">
    <property type="entry name" value="Protein kinase-like (PK-like)"/>
    <property type="match status" value="1"/>
</dbReference>
<gene>
    <name evidence="4" type="ORF">C5O18_02375</name>
</gene>
<keyword evidence="2" id="KW-0472">Membrane</keyword>
<feature type="transmembrane region" description="Helical" evidence="2">
    <location>
        <begin position="524"/>
        <end position="544"/>
    </location>
</feature>
<dbReference type="InterPro" id="IPR011009">
    <property type="entry name" value="Kinase-like_dom_sf"/>
</dbReference>
<dbReference type="Proteomes" id="UP000243900">
    <property type="component" value="Unassembled WGS sequence"/>
</dbReference>
<evidence type="ECO:0000256" key="2">
    <source>
        <dbReference type="SAM" id="Phobius"/>
    </source>
</evidence>
<dbReference type="RefSeq" id="WP_105191267.1">
    <property type="nucleotide sequence ID" value="NZ_PTQZ01000027.1"/>
</dbReference>
<comment type="similarity">
    <text evidence="1">Belongs to the protein kinase superfamily. ADCK protein kinase family.</text>
</comment>
<evidence type="ECO:0000256" key="1">
    <source>
        <dbReference type="ARBA" id="ARBA00009670"/>
    </source>
</evidence>
<proteinExistence type="inferred from homology"/>
<dbReference type="AlphaFoldDB" id="A0A2P6AUB7"/>
<dbReference type="EMBL" id="PTQZ01000027">
    <property type="protein sequence ID" value="PQA49443.1"/>
    <property type="molecule type" value="Genomic_DNA"/>
</dbReference>
<sequence>MNLFSSAREFGRLRELIGILLKYGFDDIVRWLHLEGRAGLLKRWLRQDLPPEIRRLPSEARARLALEEMGPTFVKLGQILATRVDLLPSEWITELEKLQDQAAALPFAQLKPQLERSLGAKVETCFRHIDEAPVGTASMAQVYRAVTQMGEQVVLKIRRPGVEAKIQADLRLLHKLAEIAEAQSAELRRYQPVDVIREFEASLLRELDFSVEARSADRMRENLRALDWVVVPRIYWQWTCDDLNVQEFINGIPAKNIEAMDRAGMDRKLIARRGARAVWKMMLEDGLFHADPHPGNFLILPGNRIAMLDYGMVGRLTATRRDQLIRLIRGVALQEPDTVTQVLVEWSAGRYINREGLLAEVTNLIEQFDGVPMAELDLTALLNAVAAILRNYNLRLPSELTLLAKACVTLEGFGRLIDPGFQLMDEAMPLLRKTLANRYSPKVLARAVRSRALDAVERLYHPGAVPNGNGHGGYAGPPPMQIEELSRLVNRLERASHRQARAVLLAGLFLVSGLMLQLEGGPQFLGMHVLGLISLIGCTGYWIWMLTQLWWTERGHRD</sequence>
<evidence type="ECO:0000313" key="5">
    <source>
        <dbReference type="Proteomes" id="UP000243900"/>
    </source>
</evidence>
<organism evidence="4 5">
    <name type="scientific">Amnimonas aquatica</name>
    <dbReference type="NCBI Taxonomy" id="2094561"/>
    <lineage>
        <taxon>Bacteria</taxon>
        <taxon>Pseudomonadati</taxon>
        <taxon>Pseudomonadota</taxon>
        <taxon>Gammaproteobacteria</taxon>
        <taxon>Moraxellales</taxon>
        <taxon>Moraxellaceae</taxon>
        <taxon>Amnimonas</taxon>
    </lineage>
</organism>
<keyword evidence="2" id="KW-1133">Transmembrane helix</keyword>
<dbReference type="InterPro" id="IPR050154">
    <property type="entry name" value="UbiB_kinase"/>
</dbReference>
<dbReference type="OrthoDB" id="9795390at2"/>
<accession>A0A2P6AUB7</accession>
<dbReference type="PANTHER" id="PTHR10566:SF113">
    <property type="entry name" value="PROTEIN ACTIVITY OF BC1 COMPLEX KINASE 7, CHLOROPLASTIC"/>
    <property type="match status" value="1"/>
</dbReference>
<feature type="domain" description="ABC1 atypical kinase-like" evidence="3">
    <location>
        <begin position="97"/>
        <end position="341"/>
    </location>
</feature>
<dbReference type="InterPro" id="IPR004147">
    <property type="entry name" value="ABC1_dom"/>
</dbReference>
<comment type="caution">
    <text evidence="4">The sequence shown here is derived from an EMBL/GenBank/DDBJ whole genome shotgun (WGS) entry which is preliminary data.</text>
</comment>
<dbReference type="CDD" id="cd05121">
    <property type="entry name" value="ABC1_ADCK3-like"/>
    <property type="match status" value="1"/>
</dbReference>
<evidence type="ECO:0000259" key="3">
    <source>
        <dbReference type="Pfam" id="PF03109"/>
    </source>
</evidence>
<name>A0A2P6AUB7_9GAMM</name>
<reference evidence="5" key="1">
    <citation type="submission" date="2018-02" db="EMBL/GenBank/DDBJ databases">
        <title>Genome sequencing of Solimonas sp. HR-BB.</title>
        <authorList>
            <person name="Lee Y."/>
            <person name="Jeon C.O."/>
        </authorList>
    </citation>
    <scope>NUCLEOTIDE SEQUENCE [LARGE SCALE GENOMIC DNA]</scope>
    <source>
        <strain evidence="5">HR-E</strain>
    </source>
</reference>
<keyword evidence="2" id="KW-0812">Transmembrane</keyword>
<dbReference type="Pfam" id="PF03109">
    <property type="entry name" value="ABC1"/>
    <property type="match status" value="1"/>
</dbReference>
<dbReference type="PANTHER" id="PTHR10566">
    <property type="entry name" value="CHAPERONE-ACTIVITY OF BC1 COMPLEX CABC1 -RELATED"/>
    <property type="match status" value="1"/>
</dbReference>
<protein>
    <submittedName>
        <fullName evidence="4">ABC transporter</fullName>
    </submittedName>
</protein>